<dbReference type="PANTHER" id="PTHR30061:SF50">
    <property type="entry name" value="MALTOSE_MALTODEXTRIN-BINDING PERIPLASMIC PROTEIN"/>
    <property type="match status" value="1"/>
</dbReference>
<dbReference type="EMBL" id="AFVZ01000001">
    <property type="protein sequence ID" value="EHN58824.1"/>
    <property type="molecule type" value="Genomic_DNA"/>
</dbReference>
<sequence length="404" mass="43519">MNKRVHQIAAASSAVVLASGIFAGFASIPANAASKKVTIKLWADNNAYKSVVKQFEKNNPNISVKFQKVGSVDTTKYLQKDSTTAGDVAMLPHDQLGALVSQGLVLRVSPTYSKQVKRIDVPGAVKGATYKGKMFGYPYGVETQVLYYNKSKLSASDVKTWSGITKKGKLAVNFGEAGANYVWTPLFFTNGDVLFGKNGENAKGTNFGNTKGTQVLKWIQAQKNNPGVVQDNAGALQDLSSGKVDAFLSGPWSKIDAQKALKNNYAVAKYPTISIGGKNKQLQAFLGVKLFIVNKSTKHPAQAAKLASYLTSNAVQKKIFNSIGYVPSAKAVQNSAAVKKDALSKAVTQMSKGATPMPKIPEINNFWTPMDAIFNDTWKGKISQSQMLSKLQAFDKQIAKSNSK</sequence>
<feature type="chain" id="PRO_5003527397" evidence="4">
    <location>
        <begin position="33"/>
        <end position="404"/>
    </location>
</feature>
<protein>
    <submittedName>
        <fullName evidence="5">Maltose/maltodextrin ABC transporter</fullName>
    </submittedName>
</protein>
<dbReference type="Gene3D" id="3.40.190.10">
    <property type="entry name" value="Periplasmic binding protein-like II"/>
    <property type="match status" value="2"/>
</dbReference>
<dbReference type="GO" id="GO:0055052">
    <property type="term" value="C:ATP-binding cassette (ABC) transporter complex, substrate-binding subunit-containing"/>
    <property type="evidence" value="ECO:0007669"/>
    <property type="project" value="TreeGrafter"/>
</dbReference>
<name>G9WFA4_9LACO</name>
<dbReference type="Proteomes" id="UP000004959">
    <property type="component" value="Chromosome"/>
</dbReference>
<dbReference type="STRING" id="336988.NT96_08765"/>
<dbReference type="PANTHER" id="PTHR30061">
    <property type="entry name" value="MALTOSE-BINDING PERIPLASMIC PROTEIN"/>
    <property type="match status" value="1"/>
</dbReference>
<evidence type="ECO:0000256" key="2">
    <source>
        <dbReference type="ARBA" id="ARBA00022448"/>
    </source>
</evidence>
<keyword evidence="2" id="KW-0813">Transport</keyword>
<evidence type="ECO:0000256" key="1">
    <source>
        <dbReference type="ARBA" id="ARBA00008520"/>
    </source>
</evidence>
<dbReference type="GO" id="GO:0015768">
    <property type="term" value="P:maltose transport"/>
    <property type="evidence" value="ECO:0007669"/>
    <property type="project" value="TreeGrafter"/>
</dbReference>
<evidence type="ECO:0000313" key="6">
    <source>
        <dbReference type="Proteomes" id="UP000004959"/>
    </source>
</evidence>
<evidence type="ECO:0000256" key="3">
    <source>
        <dbReference type="ARBA" id="ARBA00022729"/>
    </source>
</evidence>
<evidence type="ECO:0000313" key="5">
    <source>
        <dbReference type="EMBL" id="EHN58824.1"/>
    </source>
</evidence>
<feature type="signal peptide" evidence="4">
    <location>
        <begin position="1"/>
        <end position="32"/>
    </location>
</feature>
<keyword evidence="6" id="KW-1185">Reference proteome</keyword>
<evidence type="ECO:0000256" key="4">
    <source>
        <dbReference type="SAM" id="SignalP"/>
    </source>
</evidence>
<dbReference type="OrthoDB" id="9766758at2"/>
<dbReference type="InterPro" id="IPR006059">
    <property type="entry name" value="SBP"/>
</dbReference>
<dbReference type="GO" id="GO:1901982">
    <property type="term" value="F:maltose binding"/>
    <property type="evidence" value="ECO:0007669"/>
    <property type="project" value="TreeGrafter"/>
</dbReference>
<dbReference type="RefSeq" id="WP_007745373.1">
    <property type="nucleotide sequence ID" value="NZ_CM001398.1"/>
</dbReference>
<dbReference type="GO" id="GO:0042956">
    <property type="term" value="P:maltodextrin transmembrane transport"/>
    <property type="evidence" value="ECO:0007669"/>
    <property type="project" value="TreeGrafter"/>
</dbReference>
<dbReference type="PATRIC" id="fig|1045004.4.peg.714"/>
<keyword evidence="3 4" id="KW-0732">Signal</keyword>
<dbReference type="eggNOG" id="COG2182">
    <property type="taxonomic scope" value="Bacteria"/>
</dbReference>
<proteinExistence type="inferred from homology"/>
<gene>
    <name evidence="5" type="ORF">OKIT_0713</name>
</gene>
<organism evidence="5 6">
    <name type="scientific">Oenococcus kitaharae DSM 17330</name>
    <dbReference type="NCBI Taxonomy" id="1045004"/>
    <lineage>
        <taxon>Bacteria</taxon>
        <taxon>Bacillati</taxon>
        <taxon>Bacillota</taxon>
        <taxon>Bacilli</taxon>
        <taxon>Lactobacillales</taxon>
        <taxon>Lactobacillaceae</taxon>
        <taxon>Oenococcus</taxon>
    </lineage>
</organism>
<dbReference type="HOGENOM" id="CLU_031285_17_3_9"/>
<reference evidence="5 6" key="1">
    <citation type="journal article" date="2012" name="PLoS ONE">
        <title>Functional divergence in the genus oenococcus as predicted by genome sequencing of the newly-described species, Oenococcus kitaharae.</title>
        <authorList>
            <person name="Borneman A.R."/>
            <person name="McCarthy J.M."/>
            <person name="Chambers P.J."/>
            <person name="Bartowsky E.J."/>
        </authorList>
    </citation>
    <scope>NUCLEOTIDE SEQUENCE [LARGE SCALE GENOMIC DNA]</scope>
    <source>
        <strain evidence="6">DSM17330</strain>
    </source>
</reference>
<dbReference type="SUPFAM" id="SSF53850">
    <property type="entry name" value="Periplasmic binding protein-like II"/>
    <property type="match status" value="1"/>
</dbReference>
<accession>G9WFA4</accession>
<dbReference type="AlphaFoldDB" id="G9WFA4"/>
<dbReference type="Pfam" id="PF13416">
    <property type="entry name" value="SBP_bac_8"/>
    <property type="match status" value="1"/>
</dbReference>
<comment type="similarity">
    <text evidence="1">Belongs to the bacterial solute-binding protein 1 family.</text>
</comment>
<comment type="caution">
    <text evidence="5">The sequence shown here is derived from an EMBL/GenBank/DDBJ whole genome shotgun (WGS) entry which is preliminary data.</text>
</comment>